<dbReference type="PANTHER" id="PTHR47627">
    <property type="entry name" value="RUBREDOXIN"/>
    <property type="match status" value="1"/>
</dbReference>
<dbReference type="PROSITE" id="PS50903">
    <property type="entry name" value="RUBREDOXIN_LIKE"/>
    <property type="match status" value="1"/>
</dbReference>
<dbReference type="BioCyc" id="PMAR59922:G1G80-2218-MONOMER"/>
<keyword evidence="2" id="KW-0479">Metal-binding</keyword>
<reference evidence="8 9" key="1">
    <citation type="journal article" date="2007" name="PLoS Genet.">
        <title>Patterns and implications of gene gain and loss in the evolution of Prochlorococcus.</title>
        <authorList>
            <person name="Kettler G.C."/>
            <person name="Martiny A.C."/>
            <person name="Huang K."/>
            <person name="Zucker J."/>
            <person name="Coleman M.L."/>
            <person name="Rodrigue S."/>
            <person name="Chen F."/>
            <person name="Lapidus A."/>
            <person name="Ferriera S."/>
            <person name="Johnson J."/>
            <person name="Steglich C."/>
            <person name="Church G.M."/>
            <person name="Richardson P."/>
            <person name="Chisholm S.W."/>
        </authorList>
    </citation>
    <scope>NUCLEOTIDE SEQUENCE [LARGE SCALE GENOMIC DNA]</scope>
    <source>
        <strain evidence="8 9">MIT 9303</strain>
    </source>
</reference>
<dbReference type="InterPro" id="IPR024935">
    <property type="entry name" value="Rubredoxin_dom"/>
</dbReference>
<dbReference type="RefSeq" id="WP_011827104.1">
    <property type="nucleotide sequence ID" value="NC_008820.1"/>
</dbReference>
<dbReference type="GO" id="GO:0005506">
    <property type="term" value="F:iron ion binding"/>
    <property type="evidence" value="ECO:0007669"/>
    <property type="project" value="InterPro"/>
</dbReference>
<keyword evidence="4" id="KW-0408">Iron</keyword>
<evidence type="ECO:0000256" key="6">
    <source>
        <dbReference type="SAM" id="Phobius"/>
    </source>
</evidence>
<keyword evidence="6" id="KW-0472">Membrane</keyword>
<protein>
    <submittedName>
        <fullName evidence="8">Probable rubredoxin</fullName>
    </submittedName>
</protein>
<dbReference type="PANTHER" id="PTHR47627:SF1">
    <property type="entry name" value="RUBREDOXIN-1-RELATED"/>
    <property type="match status" value="1"/>
</dbReference>
<dbReference type="InterPro" id="IPR024934">
    <property type="entry name" value="Rubredoxin-like_dom"/>
</dbReference>
<organism evidence="8 9">
    <name type="scientific">Prochlorococcus marinus (strain MIT 9303)</name>
    <dbReference type="NCBI Taxonomy" id="59922"/>
    <lineage>
        <taxon>Bacteria</taxon>
        <taxon>Bacillati</taxon>
        <taxon>Cyanobacteriota</taxon>
        <taxon>Cyanophyceae</taxon>
        <taxon>Synechococcales</taxon>
        <taxon>Prochlorococcaceae</taxon>
        <taxon>Prochlorococcus</taxon>
    </lineage>
</organism>
<feature type="transmembrane region" description="Helical" evidence="6">
    <location>
        <begin position="122"/>
        <end position="141"/>
    </location>
</feature>
<dbReference type="CDD" id="cd00730">
    <property type="entry name" value="rubredoxin"/>
    <property type="match status" value="1"/>
</dbReference>
<keyword evidence="1" id="KW-0813">Transport</keyword>
<dbReference type="SUPFAM" id="SSF57802">
    <property type="entry name" value="Rubredoxin-like"/>
    <property type="match status" value="1"/>
</dbReference>
<evidence type="ECO:0000256" key="2">
    <source>
        <dbReference type="ARBA" id="ARBA00022723"/>
    </source>
</evidence>
<gene>
    <name evidence="8" type="primary">rub</name>
    <name evidence="8" type="ordered locus">P9303_25271</name>
</gene>
<dbReference type="AlphaFoldDB" id="A2CCP8"/>
<sequence length="142" mass="15426">MSDKTTPAEDSTEAESVDQTDVDGIATETIASAESDTDELTHRFECRSCGYVYDPEEGVKKLGITSGTAFKDLDPTNFRCPVCRARIDAFKNIGPRSAPSGFDQNLNYGIGVNRLTPGQKNVLIFGGLALAFAFFLSLYSLR</sequence>
<dbReference type="GO" id="GO:0009055">
    <property type="term" value="F:electron transfer activity"/>
    <property type="evidence" value="ECO:0007669"/>
    <property type="project" value="TreeGrafter"/>
</dbReference>
<name>A2CCP8_PROM3</name>
<dbReference type="HOGENOM" id="CLU_083159_2_1_3"/>
<keyword evidence="6" id="KW-1133">Transmembrane helix</keyword>
<feature type="region of interest" description="Disordered" evidence="5">
    <location>
        <begin position="1"/>
        <end position="24"/>
    </location>
</feature>
<evidence type="ECO:0000256" key="1">
    <source>
        <dbReference type="ARBA" id="ARBA00022448"/>
    </source>
</evidence>
<dbReference type="Pfam" id="PF00301">
    <property type="entry name" value="Rubredoxin"/>
    <property type="match status" value="1"/>
</dbReference>
<evidence type="ECO:0000313" key="9">
    <source>
        <dbReference type="Proteomes" id="UP000002274"/>
    </source>
</evidence>
<keyword evidence="6" id="KW-0812">Transmembrane</keyword>
<dbReference type="STRING" id="59922.P9303_25271"/>
<evidence type="ECO:0000313" key="8">
    <source>
        <dbReference type="EMBL" id="ABM79258.1"/>
    </source>
</evidence>
<feature type="compositionally biased region" description="Acidic residues" evidence="5">
    <location>
        <begin position="10"/>
        <end position="21"/>
    </location>
</feature>
<keyword evidence="3" id="KW-0249">Electron transport</keyword>
<accession>A2CCP8</accession>
<dbReference type="KEGG" id="pmf:P9303_25271"/>
<dbReference type="GO" id="GO:0043448">
    <property type="term" value="P:alkane catabolic process"/>
    <property type="evidence" value="ECO:0007669"/>
    <property type="project" value="TreeGrafter"/>
</dbReference>
<evidence type="ECO:0000256" key="5">
    <source>
        <dbReference type="SAM" id="MobiDB-lite"/>
    </source>
</evidence>
<dbReference type="Gene3D" id="2.20.28.10">
    <property type="match status" value="1"/>
</dbReference>
<evidence type="ECO:0000259" key="7">
    <source>
        <dbReference type="PROSITE" id="PS50903"/>
    </source>
</evidence>
<feature type="domain" description="Rubredoxin-like" evidence="7">
    <location>
        <begin position="41"/>
        <end position="93"/>
    </location>
</feature>
<proteinExistence type="predicted"/>
<evidence type="ECO:0000256" key="4">
    <source>
        <dbReference type="ARBA" id="ARBA00023004"/>
    </source>
</evidence>
<dbReference type="InterPro" id="IPR050526">
    <property type="entry name" value="Rubredoxin_ET"/>
</dbReference>
<dbReference type="EMBL" id="CP000554">
    <property type="protein sequence ID" value="ABM79258.1"/>
    <property type="molecule type" value="Genomic_DNA"/>
</dbReference>
<dbReference type="Proteomes" id="UP000002274">
    <property type="component" value="Chromosome"/>
</dbReference>
<evidence type="ECO:0000256" key="3">
    <source>
        <dbReference type="ARBA" id="ARBA00022982"/>
    </source>
</evidence>